<organism evidence="1 2">
    <name type="scientific">Dendrobium catenatum</name>
    <dbReference type="NCBI Taxonomy" id="906689"/>
    <lineage>
        <taxon>Eukaryota</taxon>
        <taxon>Viridiplantae</taxon>
        <taxon>Streptophyta</taxon>
        <taxon>Embryophyta</taxon>
        <taxon>Tracheophyta</taxon>
        <taxon>Spermatophyta</taxon>
        <taxon>Magnoliopsida</taxon>
        <taxon>Liliopsida</taxon>
        <taxon>Asparagales</taxon>
        <taxon>Orchidaceae</taxon>
        <taxon>Epidendroideae</taxon>
        <taxon>Malaxideae</taxon>
        <taxon>Dendrobiinae</taxon>
        <taxon>Dendrobium</taxon>
    </lineage>
</organism>
<protein>
    <submittedName>
        <fullName evidence="1">Uncharacterized protein</fullName>
    </submittedName>
</protein>
<dbReference type="Proteomes" id="UP000233837">
    <property type="component" value="Unassembled WGS sequence"/>
</dbReference>
<evidence type="ECO:0000313" key="1">
    <source>
        <dbReference type="EMBL" id="PKU74703.1"/>
    </source>
</evidence>
<evidence type="ECO:0000313" key="2">
    <source>
        <dbReference type="Proteomes" id="UP000233837"/>
    </source>
</evidence>
<reference evidence="1 2" key="2">
    <citation type="journal article" date="2017" name="Nature">
        <title>The Apostasia genome and the evolution of orchids.</title>
        <authorList>
            <person name="Zhang G.Q."/>
            <person name="Liu K.W."/>
            <person name="Li Z."/>
            <person name="Lohaus R."/>
            <person name="Hsiao Y.Y."/>
            <person name="Niu S.C."/>
            <person name="Wang J.Y."/>
            <person name="Lin Y.C."/>
            <person name="Xu Q."/>
            <person name="Chen L.J."/>
            <person name="Yoshida K."/>
            <person name="Fujiwara S."/>
            <person name="Wang Z.W."/>
            <person name="Zhang Y.Q."/>
            <person name="Mitsuda N."/>
            <person name="Wang M."/>
            <person name="Liu G.H."/>
            <person name="Pecoraro L."/>
            <person name="Huang H.X."/>
            <person name="Xiao X.J."/>
            <person name="Lin M."/>
            <person name="Wu X.Y."/>
            <person name="Wu W.L."/>
            <person name="Chen Y.Y."/>
            <person name="Chang S.B."/>
            <person name="Sakamoto S."/>
            <person name="Ohme-Takagi M."/>
            <person name="Yagi M."/>
            <person name="Zeng S.J."/>
            <person name="Shen C.Y."/>
            <person name="Yeh C.M."/>
            <person name="Luo Y.B."/>
            <person name="Tsai W.C."/>
            <person name="Van de Peer Y."/>
            <person name="Liu Z.J."/>
        </authorList>
    </citation>
    <scope>NUCLEOTIDE SEQUENCE [LARGE SCALE GENOMIC DNA]</scope>
    <source>
        <tissue evidence="1">The whole plant</tissue>
    </source>
</reference>
<gene>
    <name evidence="1" type="ORF">MA16_Dca004894</name>
</gene>
<dbReference type="EMBL" id="KZ502668">
    <property type="protein sequence ID" value="PKU74703.1"/>
    <property type="molecule type" value="Genomic_DNA"/>
</dbReference>
<reference evidence="1 2" key="1">
    <citation type="journal article" date="2016" name="Sci. Rep.">
        <title>The Dendrobium catenatum Lindl. genome sequence provides insights into polysaccharide synthase, floral development and adaptive evolution.</title>
        <authorList>
            <person name="Zhang G.Q."/>
            <person name="Xu Q."/>
            <person name="Bian C."/>
            <person name="Tsai W.C."/>
            <person name="Yeh C.M."/>
            <person name="Liu K.W."/>
            <person name="Yoshida K."/>
            <person name="Zhang L.S."/>
            <person name="Chang S.B."/>
            <person name="Chen F."/>
            <person name="Shi Y."/>
            <person name="Su Y.Y."/>
            <person name="Zhang Y.Q."/>
            <person name="Chen L.J."/>
            <person name="Yin Y."/>
            <person name="Lin M."/>
            <person name="Huang H."/>
            <person name="Deng H."/>
            <person name="Wang Z.W."/>
            <person name="Zhu S.L."/>
            <person name="Zhao X."/>
            <person name="Deng C."/>
            <person name="Niu S.C."/>
            <person name="Huang J."/>
            <person name="Wang M."/>
            <person name="Liu G.H."/>
            <person name="Yang H.J."/>
            <person name="Xiao X.J."/>
            <person name="Hsiao Y.Y."/>
            <person name="Wu W.L."/>
            <person name="Chen Y.Y."/>
            <person name="Mitsuda N."/>
            <person name="Ohme-Takagi M."/>
            <person name="Luo Y.B."/>
            <person name="Van de Peer Y."/>
            <person name="Liu Z.J."/>
        </authorList>
    </citation>
    <scope>NUCLEOTIDE SEQUENCE [LARGE SCALE GENOMIC DNA]</scope>
    <source>
        <tissue evidence="1">The whole plant</tissue>
    </source>
</reference>
<proteinExistence type="predicted"/>
<accession>A0A2I0WGC4</accession>
<dbReference type="AlphaFoldDB" id="A0A2I0WGC4"/>
<sequence>MEQDKIVFFVIGDGVPMDDECYQKWMDANCIGIVFAGQSGSTEEITSKAGRRRRCRGISNKFLR</sequence>
<name>A0A2I0WGC4_9ASPA</name>
<keyword evidence="2" id="KW-1185">Reference proteome</keyword>